<evidence type="ECO:0000256" key="3">
    <source>
        <dbReference type="ARBA" id="ARBA00022714"/>
    </source>
</evidence>
<dbReference type="InterPro" id="IPR001041">
    <property type="entry name" value="2Fe-2S_ferredoxin-type"/>
</dbReference>
<keyword evidence="7" id="KW-0411">Iron-sulfur</keyword>
<dbReference type="Pfam" id="PF00111">
    <property type="entry name" value="Fer2"/>
    <property type="match status" value="1"/>
</dbReference>
<dbReference type="InterPro" id="IPR017938">
    <property type="entry name" value="Riboflavin_synthase-like_b-brl"/>
</dbReference>
<protein>
    <submittedName>
        <fullName evidence="10">PDR/VanB family oxidoreductase</fullName>
    </submittedName>
</protein>
<keyword evidence="6" id="KW-0408">Iron</keyword>
<dbReference type="InterPro" id="IPR017927">
    <property type="entry name" value="FAD-bd_FR_type"/>
</dbReference>
<dbReference type="PANTHER" id="PTHR47354:SF1">
    <property type="entry name" value="CARNITINE MONOOXYGENASE REDUCTASE SUBUNIT"/>
    <property type="match status" value="1"/>
</dbReference>
<dbReference type="PROSITE" id="PS00197">
    <property type="entry name" value="2FE2S_FER_1"/>
    <property type="match status" value="1"/>
</dbReference>
<dbReference type="InterPro" id="IPR039261">
    <property type="entry name" value="FNR_nucleotide-bd"/>
</dbReference>
<dbReference type="SUPFAM" id="SSF63380">
    <property type="entry name" value="Riboflavin synthase domain-like"/>
    <property type="match status" value="1"/>
</dbReference>
<evidence type="ECO:0000259" key="8">
    <source>
        <dbReference type="PROSITE" id="PS51085"/>
    </source>
</evidence>
<dbReference type="PANTHER" id="PTHR47354">
    <property type="entry name" value="NADH OXIDOREDUCTASE HCR"/>
    <property type="match status" value="1"/>
</dbReference>
<name>A0ABP8EF86_9MICO</name>
<evidence type="ECO:0000313" key="11">
    <source>
        <dbReference type="Proteomes" id="UP001501586"/>
    </source>
</evidence>
<dbReference type="RefSeq" id="WP_236865705.1">
    <property type="nucleotide sequence ID" value="NZ_BAABAZ010000003.1"/>
</dbReference>
<evidence type="ECO:0000256" key="7">
    <source>
        <dbReference type="ARBA" id="ARBA00023014"/>
    </source>
</evidence>
<organism evidence="10 11">
    <name type="scientific">Brevibacterium daeguense</name>
    <dbReference type="NCBI Taxonomy" id="909936"/>
    <lineage>
        <taxon>Bacteria</taxon>
        <taxon>Bacillati</taxon>
        <taxon>Actinomycetota</taxon>
        <taxon>Actinomycetes</taxon>
        <taxon>Micrococcales</taxon>
        <taxon>Brevibacteriaceae</taxon>
        <taxon>Brevibacterium</taxon>
    </lineage>
</organism>
<keyword evidence="4" id="KW-0479">Metal-binding</keyword>
<dbReference type="CDD" id="cd06185">
    <property type="entry name" value="PDR_like"/>
    <property type="match status" value="1"/>
</dbReference>
<dbReference type="Gene3D" id="3.10.20.30">
    <property type="match status" value="1"/>
</dbReference>
<dbReference type="Proteomes" id="UP001501586">
    <property type="component" value="Unassembled WGS sequence"/>
</dbReference>
<feature type="domain" description="2Fe-2S ferredoxin-type" evidence="8">
    <location>
        <begin position="234"/>
        <end position="319"/>
    </location>
</feature>
<sequence>MTAQTFELTITDLHRLKRNVLWVTLSPREGFELPHWSPGAHIGVHLTDDLIRQYSLCGDSDDQTVYRIAVQLEPESRGGSQFIHENWKLGQAVTVEAPRNNFELVEAPSYLFIAGGIGITPLLPMIKKAEDEGRIWALSYRGRSRQDMPFANSLVRNLGDNVTILASDEGNRLSVKEIVGEPVPGRAIYCCGPTAMLDDAEALARSSSLAPDETMHLERFVNAHAVPDDGDHEFDVELAQSGRTLTVPADKTVIDTLEEAGVDVSYSCREGTCGTCETEVLEGEVDHRDSILDDDEKAANDCMFICVSRCKGKRLVLDL</sequence>
<evidence type="ECO:0000256" key="1">
    <source>
        <dbReference type="ARBA" id="ARBA00001974"/>
    </source>
</evidence>
<proteinExistence type="predicted"/>
<reference evidence="11" key="1">
    <citation type="journal article" date="2019" name="Int. J. Syst. Evol. Microbiol.">
        <title>The Global Catalogue of Microorganisms (GCM) 10K type strain sequencing project: providing services to taxonomists for standard genome sequencing and annotation.</title>
        <authorList>
            <consortium name="The Broad Institute Genomics Platform"/>
            <consortium name="The Broad Institute Genome Sequencing Center for Infectious Disease"/>
            <person name="Wu L."/>
            <person name="Ma J."/>
        </authorList>
    </citation>
    <scope>NUCLEOTIDE SEQUENCE [LARGE SCALE GENOMIC DNA]</scope>
    <source>
        <strain evidence="11">JCM 17458</strain>
    </source>
</reference>
<dbReference type="SUPFAM" id="SSF52343">
    <property type="entry name" value="Ferredoxin reductase-like, C-terminal NADP-linked domain"/>
    <property type="match status" value="1"/>
</dbReference>
<dbReference type="InterPro" id="IPR050415">
    <property type="entry name" value="MRET"/>
</dbReference>
<dbReference type="Gene3D" id="2.40.30.10">
    <property type="entry name" value="Translation factors"/>
    <property type="match status" value="1"/>
</dbReference>
<dbReference type="InterPro" id="IPR012675">
    <property type="entry name" value="Beta-grasp_dom_sf"/>
</dbReference>
<evidence type="ECO:0000256" key="6">
    <source>
        <dbReference type="ARBA" id="ARBA00023004"/>
    </source>
</evidence>
<comment type="cofactor">
    <cofactor evidence="1">
        <name>FAD</name>
        <dbReference type="ChEBI" id="CHEBI:57692"/>
    </cofactor>
</comment>
<keyword evidence="2" id="KW-0285">Flavoprotein</keyword>
<feature type="domain" description="FAD-binding FR-type" evidence="9">
    <location>
        <begin position="3"/>
        <end position="105"/>
    </location>
</feature>
<dbReference type="CDD" id="cd00207">
    <property type="entry name" value="fer2"/>
    <property type="match status" value="1"/>
</dbReference>
<comment type="caution">
    <text evidence="10">The sequence shown here is derived from an EMBL/GenBank/DDBJ whole genome shotgun (WGS) entry which is preliminary data.</text>
</comment>
<evidence type="ECO:0000313" key="10">
    <source>
        <dbReference type="EMBL" id="GAA4282632.1"/>
    </source>
</evidence>
<evidence type="ECO:0000256" key="5">
    <source>
        <dbReference type="ARBA" id="ARBA00023002"/>
    </source>
</evidence>
<keyword evidence="11" id="KW-1185">Reference proteome</keyword>
<evidence type="ECO:0000259" key="9">
    <source>
        <dbReference type="PROSITE" id="PS51384"/>
    </source>
</evidence>
<keyword evidence="5" id="KW-0560">Oxidoreductase</keyword>
<evidence type="ECO:0000256" key="2">
    <source>
        <dbReference type="ARBA" id="ARBA00022630"/>
    </source>
</evidence>
<dbReference type="PRINTS" id="PR00409">
    <property type="entry name" value="PHDIOXRDTASE"/>
</dbReference>
<evidence type="ECO:0000256" key="4">
    <source>
        <dbReference type="ARBA" id="ARBA00022723"/>
    </source>
</evidence>
<gene>
    <name evidence="10" type="ORF">GCM10022261_01630</name>
</gene>
<dbReference type="EMBL" id="BAABAZ010000003">
    <property type="protein sequence ID" value="GAA4282632.1"/>
    <property type="molecule type" value="Genomic_DNA"/>
</dbReference>
<dbReference type="PROSITE" id="PS51384">
    <property type="entry name" value="FAD_FR"/>
    <property type="match status" value="1"/>
</dbReference>
<dbReference type="PROSITE" id="PS51085">
    <property type="entry name" value="2FE2S_FER_2"/>
    <property type="match status" value="1"/>
</dbReference>
<dbReference type="InterPro" id="IPR006058">
    <property type="entry name" value="2Fe2S_fd_BS"/>
</dbReference>
<accession>A0ABP8EF86</accession>
<dbReference type="SUPFAM" id="SSF54292">
    <property type="entry name" value="2Fe-2S ferredoxin-like"/>
    <property type="match status" value="1"/>
</dbReference>
<dbReference type="Gene3D" id="3.40.50.80">
    <property type="entry name" value="Nucleotide-binding domain of ferredoxin-NADP reductase (FNR) module"/>
    <property type="match status" value="1"/>
</dbReference>
<keyword evidence="3" id="KW-0001">2Fe-2S</keyword>
<dbReference type="InterPro" id="IPR036010">
    <property type="entry name" value="2Fe-2S_ferredoxin-like_sf"/>
</dbReference>